<dbReference type="InterPro" id="IPR058248">
    <property type="entry name" value="Lxx211020-like"/>
</dbReference>
<evidence type="ECO:0000313" key="3">
    <source>
        <dbReference type="Proteomes" id="UP000185783"/>
    </source>
</evidence>
<comment type="caution">
    <text evidence="2">The sequence shown here is derived from an EMBL/GenBank/DDBJ whole genome shotgun (WGS) entry which is preliminary data.</text>
</comment>
<dbReference type="Proteomes" id="UP000185783">
    <property type="component" value="Unassembled WGS sequence"/>
</dbReference>
<sequence>MLTFKTVFTAIALSTLPLSMAAADPIQLGDLTLEKAWTRATPPRARAGGGFLTITNTGNQDARLIAGQSDVAERTEIHEMAVTDGIMKMRELTDGLTIPAGETVELKPGGYHVMFMGLKDPFVAGESVRVTLTFEPGGPVDVTMPVHEMGAKSTMSHSKH</sequence>
<proteinExistence type="predicted"/>
<dbReference type="SUPFAM" id="SSF110087">
    <property type="entry name" value="DR1885-like metal-binding protein"/>
    <property type="match status" value="1"/>
</dbReference>
<evidence type="ECO:0000256" key="1">
    <source>
        <dbReference type="SAM" id="SignalP"/>
    </source>
</evidence>
<feature type="chain" id="PRO_5010571313" description="Copper chaperone PCu(A)C" evidence="1">
    <location>
        <begin position="22"/>
        <end position="160"/>
    </location>
</feature>
<accession>A0A1U7JCZ4</accession>
<dbReference type="AlphaFoldDB" id="A0A1U7JCZ4"/>
<dbReference type="EMBL" id="LVVZ01000041">
    <property type="protein sequence ID" value="OKL42575.1"/>
    <property type="molecule type" value="Genomic_DNA"/>
</dbReference>
<reference evidence="2 3" key="1">
    <citation type="submission" date="2016-03" db="EMBL/GenBank/DDBJ databases">
        <title>Genome sequence of Nesiotobacter sp. nov., a moderately halophilic alphaproteobacterium isolated from the Yellow Sea, China.</title>
        <authorList>
            <person name="Zhang G."/>
            <person name="Zhang R."/>
        </authorList>
    </citation>
    <scope>NUCLEOTIDE SEQUENCE [LARGE SCALE GENOMIC DNA]</scope>
    <source>
        <strain evidence="2 3">WB1-6</strain>
    </source>
</reference>
<dbReference type="OrthoDB" id="9796962at2"/>
<keyword evidence="3" id="KW-1185">Reference proteome</keyword>
<evidence type="ECO:0008006" key="4">
    <source>
        <dbReference type="Google" id="ProtNLM"/>
    </source>
</evidence>
<feature type="signal peptide" evidence="1">
    <location>
        <begin position="1"/>
        <end position="21"/>
    </location>
</feature>
<dbReference type="RefSeq" id="WP_028482609.1">
    <property type="nucleotide sequence ID" value="NZ_LVVZ01000041.1"/>
</dbReference>
<dbReference type="PANTHER" id="PTHR36302:SF1">
    <property type="entry name" value="COPPER CHAPERONE PCU(A)C"/>
    <property type="match status" value="1"/>
</dbReference>
<protein>
    <recommendedName>
        <fullName evidence="4">Copper chaperone PCu(A)C</fullName>
    </recommendedName>
</protein>
<name>A0A1U7JCZ4_9HYPH</name>
<dbReference type="Pfam" id="PF04314">
    <property type="entry name" value="PCuAC"/>
    <property type="match status" value="1"/>
</dbReference>
<dbReference type="PANTHER" id="PTHR36302">
    <property type="entry name" value="BLR7088 PROTEIN"/>
    <property type="match status" value="1"/>
</dbReference>
<dbReference type="STRING" id="197461.A3843_18125"/>
<dbReference type="InterPro" id="IPR007410">
    <property type="entry name" value="LpqE-like"/>
</dbReference>
<organism evidence="2 3">
    <name type="scientific">Pseudovibrio exalbescens</name>
    <dbReference type="NCBI Taxonomy" id="197461"/>
    <lineage>
        <taxon>Bacteria</taxon>
        <taxon>Pseudomonadati</taxon>
        <taxon>Pseudomonadota</taxon>
        <taxon>Alphaproteobacteria</taxon>
        <taxon>Hyphomicrobiales</taxon>
        <taxon>Stappiaceae</taxon>
        <taxon>Pseudovibrio</taxon>
    </lineage>
</organism>
<dbReference type="InterPro" id="IPR036182">
    <property type="entry name" value="PCuAC_sf"/>
</dbReference>
<evidence type="ECO:0000313" key="2">
    <source>
        <dbReference type="EMBL" id="OKL42575.1"/>
    </source>
</evidence>
<dbReference type="Gene3D" id="2.60.40.1890">
    <property type="entry name" value="PCu(A)C copper chaperone"/>
    <property type="match status" value="1"/>
</dbReference>
<gene>
    <name evidence="2" type="ORF">A3843_18125</name>
</gene>
<keyword evidence="1" id="KW-0732">Signal</keyword>